<gene>
    <name evidence="1" type="ORF">JFY71_07980</name>
</gene>
<dbReference type="EMBL" id="CP066744">
    <property type="protein sequence ID" value="QQK09107.1"/>
    <property type="molecule type" value="Genomic_DNA"/>
</dbReference>
<accession>A0AC61MU63</accession>
<reference evidence="1 2" key="1">
    <citation type="journal article" date="2022" name="Int. J. Syst. Evol. Microbiol.">
        <title>Miniphocaeibacter halophilus sp. nov., an ammonium-tolerant acetate-producing bacterium isolated from a biogas system.</title>
        <authorList>
            <person name="Schnurer A."/>
            <person name="Singh A."/>
            <person name="Bi S."/>
            <person name="Qiao W."/>
            <person name="Westerholm M."/>
        </authorList>
    </citation>
    <scope>NUCLEOTIDE SEQUENCE [LARGE SCALE GENOMIC DNA]</scope>
    <source>
        <strain evidence="1 2">AMB_01</strain>
    </source>
</reference>
<evidence type="ECO:0000313" key="2">
    <source>
        <dbReference type="Proteomes" id="UP000595814"/>
    </source>
</evidence>
<proteinExistence type="predicted"/>
<protein>
    <submittedName>
        <fullName evidence="1">ABC transporter permease</fullName>
    </submittedName>
</protein>
<keyword evidence="2" id="KW-1185">Reference proteome</keyword>
<organism evidence="1 2">
    <name type="scientific">Miniphocaeibacter halophilus</name>
    <dbReference type="NCBI Taxonomy" id="2931922"/>
    <lineage>
        <taxon>Bacteria</taxon>
        <taxon>Bacillati</taxon>
        <taxon>Bacillota</taxon>
        <taxon>Tissierellia</taxon>
        <taxon>Tissierellales</taxon>
        <taxon>Peptoniphilaceae</taxon>
        <taxon>Miniphocaeibacter</taxon>
    </lineage>
</organism>
<sequence>MENKKKNNSIKIFFKKLPLQDILSSFLAILLAFLVGSFIIYFMDYSPIKAFSALFKGAFGDQRAIFNTIAMSIPLMFTGLAVAVGQQGGMLNIGAEGQLYIGAMGFVIFTLLFPNLPKIIMLPIGFFIGMLCGGLWGAIPGLLKAKKGINEVIVCIMLNYIATLFTSYLVNGPFKGEGMEAHTNPIPASAQINRYTSDSLLGNTIVIALITIVLIYIFLWKTNIGYKIRTVGKNRTAAEAAGINVTFIIILTMFICGAMSSLAGITEISGNIGRFRESFSPSYGFTGIAVSILGRNHPIAIIFTALLFGMLNAGSMYMSMTTSISTNITIVIQSLVIIFVAAPKLFSLIKTGKRVNI</sequence>
<evidence type="ECO:0000313" key="1">
    <source>
        <dbReference type="EMBL" id="QQK09107.1"/>
    </source>
</evidence>
<name>A0AC61MU63_9FIRM</name>
<dbReference type="Proteomes" id="UP000595814">
    <property type="component" value="Chromosome"/>
</dbReference>